<name>A0A564Y7Y2_HYMDI</name>
<evidence type="ECO:0000313" key="3">
    <source>
        <dbReference type="Proteomes" id="UP000321570"/>
    </source>
</evidence>
<dbReference type="AlphaFoldDB" id="A0A564Y7Y2"/>
<dbReference type="GO" id="GO:0015074">
    <property type="term" value="P:DNA integration"/>
    <property type="evidence" value="ECO:0007669"/>
    <property type="project" value="InterPro"/>
</dbReference>
<dbReference type="InterPro" id="IPR050951">
    <property type="entry name" value="Retrovirus_Pol_polyprotein"/>
</dbReference>
<evidence type="ECO:0000259" key="1">
    <source>
        <dbReference type="PROSITE" id="PS50994"/>
    </source>
</evidence>
<dbReference type="InterPro" id="IPR012337">
    <property type="entry name" value="RNaseH-like_sf"/>
</dbReference>
<reference evidence="2 3" key="1">
    <citation type="submission" date="2019-07" db="EMBL/GenBank/DDBJ databases">
        <authorList>
            <person name="Jastrzebski P J."/>
            <person name="Paukszto L."/>
            <person name="Jastrzebski P J."/>
        </authorList>
    </citation>
    <scope>NUCLEOTIDE SEQUENCE [LARGE SCALE GENOMIC DNA]</scope>
    <source>
        <strain evidence="2 3">WMS-il1</strain>
    </source>
</reference>
<sequence>MTSLTAEMMVQCYSEVFQERIIAFLQCVREYEFRLQAEKYTFFVLSIKFQGCIFDVNGRGQNPEKQLEKYHRLRTLQHYVNSRVSLATTLRDLTYTNFAGPVVVDSHSEWPEVISLPQLPYFCRSHDIIHVYSPPYHPQPNGQTERFVSTMKWTLQKSLEEGTTEKILDTFLLMCRMMSHPSLNDLSSGKTPESPKLETGPLDIILEVFGLLPLGNNRILKIQPNNQKKPSLEML</sequence>
<keyword evidence="3" id="KW-1185">Reference proteome</keyword>
<gene>
    <name evidence="2" type="ORF">WMSIL1_LOCUS3678</name>
</gene>
<dbReference type="EMBL" id="CABIJS010000111">
    <property type="protein sequence ID" value="VUZ43417.1"/>
    <property type="molecule type" value="Genomic_DNA"/>
</dbReference>
<dbReference type="PANTHER" id="PTHR37984:SF5">
    <property type="entry name" value="PROTEIN NYNRIN-LIKE"/>
    <property type="match status" value="1"/>
</dbReference>
<protein>
    <recommendedName>
        <fullName evidence="1">Integrase catalytic domain-containing protein</fullName>
    </recommendedName>
</protein>
<feature type="domain" description="Integrase catalytic" evidence="1">
    <location>
        <begin position="102"/>
        <end position="200"/>
    </location>
</feature>
<dbReference type="InterPro" id="IPR036397">
    <property type="entry name" value="RNaseH_sf"/>
</dbReference>
<proteinExistence type="predicted"/>
<organism evidence="2 3">
    <name type="scientific">Hymenolepis diminuta</name>
    <name type="common">Rat tapeworm</name>
    <dbReference type="NCBI Taxonomy" id="6216"/>
    <lineage>
        <taxon>Eukaryota</taxon>
        <taxon>Metazoa</taxon>
        <taxon>Spiralia</taxon>
        <taxon>Lophotrochozoa</taxon>
        <taxon>Platyhelminthes</taxon>
        <taxon>Cestoda</taxon>
        <taxon>Eucestoda</taxon>
        <taxon>Cyclophyllidea</taxon>
        <taxon>Hymenolepididae</taxon>
        <taxon>Hymenolepis</taxon>
    </lineage>
</organism>
<dbReference type="InterPro" id="IPR001584">
    <property type="entry name" value="Integrase_cat-core"/>
</dbReference>
<dbReference type="PANTHER" id="PTHR37984">
    <property type="entry name" value="PROTEIN CBG26694"/>
    <property type="match status" value="1"/>
</dbReference>
<dbReference type="SUPFAM" id="SSF53098">
    <property type="entry name" value="Ribonuclease H-like"/>
    <property type="match status" value="1"/>
</dbReference>
<dbReference type="GO" id="GO:0003676">
    <property type="term" value="F:nucleic acid binding"/>
    <property type="evidence" value="ECO:0007669"/>
    <property type="project" value="InterPro"/>
</dbReference>
<evidence type="ECO:0000313" key="2">
    <source>
        <dbReference type="EMBL" id="VUZ43417.1"/>
    </source>
</evidence>
<dbReference type="Proteomes" id="UP000321570">
    <property type="component" value="Unassembled WGS sequence"/>
</dbReference>
<accession>A0A564Y7Y2</accession>
<dbReference type="Gene3D" id="3.30.420.10">
    <property type="entry name" value="Ribonuclease H-like superfamily/Ribonuclease H"/>
    <property type="match status" value="1"/>
</dbReference>
<dbReference type="PROSITE" id="PS50994">
    <property type="entry name" value="INTEGRASE"/>
    <property type="match status" value="1"/>
</dbReference>